<proteinExistence type="predicted"/>
<gene>
    <name evidence="2" type="ORF">NCTC6947_00404</name>
</gene>
<reference evidence="2" key="1">
    <citation type="submission" date="2019-06" db="EMBL/GenBank/DDBJ databases">
        <authorList>
            <consortium name="Pathogen Informatics"/>
        </authorList>
    </citation>
    <scope>NUCLEOTIDE SEQUENCE</scope>
    <source>
        <strain evidence="2">NCTC6947</strain>
    </source>
</reference>
<name>A0A509BD81_9ENTR</name>
<accession>A0A509BD81</accession>
<dbReference type="EMBL" id="CABFNZ010000003">
    <property type="protein sequence ID" value="VUC70865.1"/>
    <property type="molecule type" value="Genomic_DNA"/>
</dbReference>
<evidence type="ECO:0000256" key="1">
    <source>
        <dbReference type="SAM" id="MobiDB-lite"/>
    </source>
</evidence>
<dbReference type="AlphaFoldDB" id="A0A509BD81"/>
<protein>
    <submittedName>
        <fullName evidence="2">Uncharacterized protein</fullName>
    </submittedName>
</protein>
<organism evidence="2">
    <name type="scientific">Salmonella sp. NCTC 6947</name>
    <dbReference type="NCBI Taxonomy" id="2583581"/>
    <lineage>
        <taxon>Bacteria</taxon>
        <taxon>Pseudomonadati</taxon>
        <taxon>Pseudomonadota</taxon>
        <taxon>Gammaproteobacteria</taxon>
        <taxon>Enterobacterales</taxon>
        <taxon>Enterobacteriaceae</taxon>
        <taxon>Salmonella</taxon>
    </lineage>
</organism>
<sequence>MAHSVNFAPLAAPTLRSASAAVVRGMGRVPAADSKPRDDRPVGFLAGGED</sequence>
<evidence type="ECO:0000313" key="2">
    <source>
        <dbReference type="EMBL" id="VUC70865.1"/>
    </source>
</evidence>
<feature type="region of interest" description="Disordered" evidence="1">
    <location>
        <begin position="28"/>
        <end position="50"/>
    </location>
</feature>